<feature type="region of interest" description="Disordered" evidence="1">
    <location>
        <begin position="628"/>
        <end position="656"/>
    </location>
</feature>
<dbReference type="RefSeq" id="WP_104935796.1">
    <property type="nucleotide sequence ID" value="NZ_CP021255.1"/>
</dbReference>
<sequence length="865" mass="93206">MNKRHLLFVILCLCLLILPLPWLVRVEPVRQAMLSRLGGPLSGTISSGTCSLGWFSGLRCQDFRYQGQSVPLALESAELRSRRGLLPLLLAPGSLGELYLQAPVLTLSGDRTATTAPDDSLRPELPSWLLRWWNRGSFQLRATGSSLRLERNGKSYPLISRGDFEAALENGSLRYALKASAGQGEDYNVQAGGYVNAPPEGSKTQHLLSTGTILLEEVPVAKLPPLPFAPGFFSASAGRATGNCRFVHSADGSVQGEGALFLHDLRLPAFSPHDQRLTLDRTSLLFNLSRQGAAAWQVRQLRLESPLANLDLHGALQPGESDFTAKAALALPLLSEGLRVRLALYPDAKITDGRLQCSMQARGPGERLPMALDCRISDIHAERGGTDIVWANPLTLHAKWLMTAGRPHLQQIEGKGALCALRAKRDDASRAFTLEASGELGALSRETGRIMQLPLTAGGTMQLKAGSSPSDTGYQDELDLELQKFSLENGRTRERLLPTHPLTVKMHGSRQSEQGPFSGQLQVSGWPGTLEARWQDIAGQGREQRGTYTVGSTLALARIQPLIRHVLTGLSELDMTGALQLDLKAHIQDGRHEIRSAEAVLTQAEMTGSSQNPPWSFAAARTALASGEAAASMRPPAQKVQPKAVRTGRGRKGRPAPQALQLSALQLAGTPAPPAAPQDAPPACFDPLTKSLHLQPLVLVSDALRLDGELRFTNWGQQDESRALRLEGDLQGQALETLLRAAGRMPNGVRLKGPARLACTYAAPGHAPATAEIAARLGWAGFGQEHELLLAKQDLNLFAHFETAGDGQSSASWDLPEFSIHGPDFWAQGQGFLLNEGRGAVLLSLSGRYRGAGAARPFQLALPLQ</sequence>
<dbReference type="KEGG" id="deo:CAY53_02570"/>
<evidence type="ECO:0008006" key="4">
    <source>
        <dbReference type="Google" id="ProtNLM"/>
    </source>
</evidence>
<keyword evidence="3" id="KW-1185">Reference proteome</keyword>
<evidence type="ECO:0000256" key="1">
    <source>
        <dbReference type="SAM" id="MobiDB-lite"/>
    </source>
</evidence>
<dbReference type="Proteomes" id="UP000239867">
    <property type="component" value="Chromosome"/>
</dbReference>
<protein>
    <recommendedName>
        <fullName evidence="4">Dicarboxylate transport domain-containing protein</fullName>
    </recommendedName>
</protein>
<evidence type="ECO:0000313" key="3">
    <source>
        <dbReference type="Proteomes" id="UP000239867"/>
    </source>
</evidence>
<name>A0A2L1GLF4_9BACT</name>
<evidence type="ECO:0000313" key="2">
    <source>
        <dbReference type="EMBL" id="AVD70493.1"/>
    </source>
</evidence>
<organism evidence="2 3">
    <name type="scientific">Desulfobulbus oralis</name>
    <dbReference type="NCBI Taxonomy" id="1986146"/>
    <lineage>
        <taxon>Bacteria</taxon>
        <taxon>Pseudomonadati</taxon>
        <taxon>Thermodesulfobacteriota</taxon>
        <taxon>Desulfobulbia</taxon>
        <taxon>Desulfobulbales</taxon>
        <taxon>Desulfobulbaceae</taxon>
        <taxon>Desulfobulbus</taxon>
    </lineage>
</organism>
<proteinExistence type="predicted"/>
<gene>
    <name evidence="2" type="ORF">CAY53_02570</name>
</gene>
<dbReference type="OrthoDB" id="5428905at2"/>
<dbReference type="AlphaFoldDB" id="A0A2L1GLF4"/>
<dbReference type="EMBL" id="CP021255">
    <property type="protein sequence ID" value="AVD70493.1"/>
    <property type="molecule type" value="Genomic_DNA"/>
</dbReference>
<accession>A0A2L1GLF4</accession>
<reference evidence="2 3" key="1">
    <citation type="journal article" date="2018" name="MBio">
        <title>Insights into the evolution of host association through the isolation and characterization of a novel human periodontal pathobiont, Desulfobulbus oralis.</title>
        <authorList>
            <person name="Cross K.L."/>
            <person name="Chirania P."/>
            <person name="Xiong W."/>
            <person name="Beall C.J."/>
            <person name="Elkins J.G."/>
            <person name="Giannone R.J."/>
            <person name="Griffen A.L."/>
            <person name="Guss A.M."/>
            <person name="Hettich R.L."/>
            <person name="Joshi S.S."/>
            <person name="Mokrzan E.M."/>
            <person name="Martin R.K."/>
            <person name="Zhulin I.B."/>
            <person name="Leys E.J."/>
            <person name="Podar M."/>
        </authorList>
    </citation>
    <scope>NUCLEOTIDE SEQUENCE [LARGE SCALE GENOMIC DNA]</scope>
    <source>
        <strain evidence="2 3">ORNL</strain>
    </source>
</reference>